<comment type="caution">
    <text evidence="3">The sequence shown here is derived from an EMBL/GenBank/DDBJ whole genome shotgun (WGS) entry which is preliminary data.</text>
</comment>
<dbReference type="RefSeq" id="WP_106265921.1">
    <property type="nucleotide sequence ID" value="NZ_PVTQ01000010.1"/>
</dbReference>
<evidence type="ECO:0000313" key="3">
    <source>
        <dbReference type="EMBL" id="PRY87254.1"/>
    </source>
</evidence>
<dbReference type="InterPro" id="IPR005064">
    <property type="entry name" value="BUG"/>
</dbReference>
<dbReference type="PANTHER" id="PTHR42928">
    <property type="entry name" value="TRICARBOXYLATE-BINDING PROTEIN"/>
    <property type="match status" value="1"/>
</dbReference>
<keyword evidence="4" id="KW-1185">Reference proteome</keyword>
<proteinExistence type="inferred from homology"/>
<gene>
    <name evidence="3" type="ORF">CLV74_11028</name>
</gene>
<dbReference type="Gene3D" id="3.40.190.10">
    <property type="entry name" value="Periplasmic binding protein-like II"/>
    <property type="match status" value="1"/>
</dbReference>
<sequence length="349" mass="37816">MLNTWIRRAMALAVTTGLTAASAAAQTPEEFYTGKTVELTVGATPGGSADTIARTFVEHLAKHFPGNPEIVVFNKPGAGGMVAAKEMMAGAERDGTAMAMLLGGSVFVPRVEGIEDQFDPREVNWVGSIDVGAYPYVILANDQSPVKTANEIFEKEMAIAATSFTHQNRTIPEIMNRYLGAKFNIIPGYKGSPEIYLAMERREVDGWMLSYASLLDPGAKAKEWVADGTAFPLITIGFEHHPAFPDVPLISEFITNDEQTKLLEFFFTPLIAGRPIVFPPEVPADRVAAIRKAFDETAADEAFIADMRKRMGVEEVATVDGAGLQELVAEVYAAPDSVLEAARDILTDK</sequence>
<comment type="similarity">
    <text evidence="1">Belongs to the UPF0065 (bug) family.</text>
</comment>
<dbReference type="Proteomes" id="UP000238392">
    <property type="component" value="Unassembled WGS sequence"/>
</dbReference>
<reference evidence="3 4" key="1">
    <citation type="submission" date="2018-03" db="EMBL/GenBank/DDBJ databases">
        <title>Genomic Encyclopedia of Archaeal and Bacterial Type Strains, Phase II (KMG-II): from individual species to whole genera.</title>
        <authorList>
            <person name="Goeker M."/>
        </authorList>
    </citation>
    <scope>NUCLEOTIDE SEQUENCE [LARGE SCALE GENOMIC DNA]</scope>
    <source>
        <strain evidence="3 4">DSM 100212</strain>
    </source>
</reference>
<keyword evidence="3" id="KW-0675">Receptor</keyword>
<dbReference type="EMBL" id="PVTQ01000010">
    <property type="protein sequence ID" value="PRY87254.1"/>
    <property type="molecule type" value="Genomic_DNA"/>
</dbReference>
<evidence type="ECO:0000256" key="2">
    <source>
        <dbReference type="SAM" id="SignalP"/>
    </source>
</evidence>
<name>A0A2T0WL63_9RHOB</name>
<dbReference type="OrthoDB" id="9780943at2"/>
<accession>A0A2T0WL63</accession>
<dbReference type="InterPro" id="IPR042100">
    <property type="entry name" value="Bug_dom1"/>
</dbReference>
<dbReference type="PANTHER" id="PTHR42928:SF3">
    <property type="entry name" value="UPF0065 PROTEIN YFLP"/>
    <property type="match status" value="1"/>
</dbReference>
<dbReference type="Pfam" id="PF03401">
    <property type="entry name" value="TctC"/>
    <property type="match status" value="1"/>
</dbReference>
<dbReference type="Gene3D" id="3.40.190.150">
    <property type="entry name" value="Bordetella uptake gene, domain 1"/>
    <property type="match status" value="1"/>
</dbReference>
<keyword evidence="2" id="KW-0732">Signal</keyword>
<organism evidence="3 4">
    <name type="scientific">Donghicola tyrosinivorans</name>
    <dbReference type="NCBI Taxonomy" id="1652492"/>
    <lineage>
        <taxon>Bacteria</taxon>
        <taxon>Pseudomonadati</taxon>
        <taxon>Pseudomonadota</taxon>
        <taxon>Alphaproteobacteria</taxon>
        <taxon>Rhodobacterales</taxon>
        <taxon>Roseobacteraceae</taxon>
        <taxon>Donghicola</taxon>
    </lineage>
</organism>
<dbReference type="AlphaFoldDB" id="A0A2T0WL63"/>
<evidence type="ECO:0000313" key="4">
    <source>
        <dbReference type="Proteomes" id="UP000238392"/>
    </source>
</evidence>
<feature type="chain" id="PRO_5015618352" evidence="2">
    <location>
        <begin position="26"/>
        <end position="349"/>
    </location>
</feature>
<evidence type="ECO:0000256" key="1">
    <source>
        <dbReference type="ARBA" id="ARBA00006987"/>
    </source>
</evidence>
<feature type="signal peptide" evidence="2">
    <location>
        <begin position="1"/>
        <end position="25"/>
    </location>
</feature>
<protein>
    <submittedName>
        <fullName evidence="3">Tripartite-type tricarboxylate transporter receptor subunit TctC</fullName>
    </submittedName>
</protein>